<dbReference type="PANTHER" id="PTHR16133">
    <property type="entry name" value="SOLUTE CARRIER FAMILY 39 ZINC TRANSPORTER , MEMBER 9-RELATED"/>
    <property type="match status" value="1"/>
</dbReference>
<comment type="caution">
    <text evidence="8">The sequence shown here is derived from an EMBL/GenBank/DDBJ whole genome shotgun (WGS) entry which is preliminary data.</text>
</comment>
<feature type="transmembrane region" description="Helical" evidence="7">
    <location>
        <begin position="6"/>
        <end position="24"/>
    </location>
</feature>
<accession>A0A409XPW5</accession>
<evidence type="ECO:0000313" key="9">
    <source>
        <dbReference type="Proteomes" id="UP000283269"/>
    </source>
</evidence>
<organism evidence="8 9">
    <name type="scientific">Psilocybe cyanescens</name>
    <dbReference type="NCBI Taxonomy" id="93625"/>
    <lineage>
        <taxon>Eukaryota</taxon>
        <taxon>Fungi</taxon>
        <taxon>Dikarya</taxon>
        <taxon>Basidiomycota</taxon>
        <taxon>Agaricomycotina</taxon>
        <taxon>Agaricomycetes</taxon>
        <taxon>Agaricomycetidae</taxon>
        <taxon>Agaricales</taxon>
        <taxon>Agaricineae</taxon>
        <taxon>Strophariaceae</taxon>
        <taxon>Psilocybe</taxon>
    </lineage>
</organism>
<evidence type="ECO:0000256" key="1">
    <source>
        <dbReference type="ARBA" id="ARBA00004127"/>
    </source>
</evidence>
<dbReference type="EMBL" id="NHYD01000963">
    <property type="protein sequence ID" value="PPQ92845.1"/>
    <property type="molecule type" value="Genomic_DNA"/>
</dbReference>
<feature type="transmembrane region" description="Helical" evidence="7">
    <location>
        <begin position="73"/>
        <end position="91"/>
    </location>
</feature>
<keyword evidence="4 7" id="KW-1133">Transmembrane helix</keyword>
<keyword evidence="9" id="KW-1185">Reference proteome</keyword>
<gene>
    <name evidence="8" type="ORF">CVT25_004333</name>
</gene>
<evidence type="ECO:0000256" key="6">
    <source>
        <dbReference type="ARBA" id="ARBA00023136"/>
    </source>
</evidence>
<evidence type="ECO:0000256" key="7">
    <source>
        <dbReference type="SAM" id="Phobius"/>
    </source>
</evidence>
<dbReference type="Proteomes" id="UP000283269">
    <property type="component" value="Unassembled WGS sequence"/>
</dbReference>
<dbReference type="InterPro" id="IPR045891">
    <property type="entry name" value="ZIP9"/>
</dbReference>
<dbReference type="InterPro" id="IPR003689">
    <property type="entry name" value="ZIP"/>
</dbReference>
<dbReference type="GO" id="GO:0046873">
    <property type="term" value="F:metal ion transmembrane transporter activity"/>
    <property type="evidence" value="ECO:0007669"/>
    <property type="project" value="InterPro"/>
</dbReference>
<keyword evidence="3 7" id="KW-0812">Transmembrane</keyword>
<feature type="transmembrane region" description="Helical" evidence="7">
    <location>
        <begin position="36"/>
        <end position="53"/>
    </location>
</feature>
<sequence>MVMQLLVMSAVLGASTFAVGMLPLSYTFSKGHLERLAALGTGLLLGAALGVIIPEGIETVVEANPGEVPTGRIALSLIIGFVLMLIIEQLISPNAHALGDMPMTLQSKATSSTLTSAVSVEFDAELGDFEQGAGHPMDRHNSVSAAGNSGDAGIGRERAFTLLLGLVFHGCADGLALGVANLAKTTPGATNTVSVVVFLALILHKGLNVAKFHLIQQLTSVLAPTSLAFTTSILSTSLPRPDCKKYLAIFSLSTPLMAILSYFSFFFFGDGDQTNFIGIALLISGGTFLYVATVLQPVSHHSPASGELKPTVRVFFIALGMFIPLTLSSLIGHGH</sequence>
<dbReference type="GO" id="GO:0000139">
    <property type="term" value="C:Golgi membrane"/>
    <property type="evidence" value="ECO:0007669"/>
    <property type="project" value="UniProtKB-SubCell"/>
</dbReference>
<dbReference type="GO" id="GO:0006829">
    <property type="term" value="P:zinc ion transport"/>
    <property type="evidence" value="ECO:0007669"/>
    <property type="project" value="InterPro"/>
</dbReference>
<protein>
    <recommendedName>
        <fullName evidence="10">Zinc/iron permease</fullName>
    </recommendedName>
</protein>
<dbReference type="PANTHER" id="PTHR16133:SF0">
    <property type="entry name" value="ZINC_IRON REGULATED TRANSPORTER-RELATED PROTEIN 102B, ISOFORM E"/>
    <property type="match status" value="1"/>
</dbReference>
<keyword evidence="6 7" id="KW-0472">Membrane</keyword>
<evidence type="ECO:0000256" key="2">
    <source>
        <dbReference type="ARBA" id="ARBA00004394"/>
    </source>
</evidence>
<comment type="subcellular location">
    <subcellularLocation>
        <location evidence="1">Endomembrane system</location>
        <topology evidence="1">Multi-pass membrane protein</topology>
    </subcellularLocation>
    <subcellularLocation>
        <location evidence="2">Golgi apparatus membrane</location>
    </subcellularLocation>
</comment>
<dbReference type="AlphaFoldDB" id="A0A409XPW5"/>
<evidence type="ECO:0000313" key="8">
    <source>
        <dbReference type="EMBL" id="PPQ92845.1"/>
    </source>
</evidence>
<feature type="transmembrane region" description="Helical" evidence="7">
    <location>
        <begin position="159"/>
        <end position="183"/>
    </location>
</feature>
<dbReference type="Pfam" id="PF02535">
    <property type="entry name" value="Zip"/>
    <property type="match status" value="1"/>
</dbReference>
<feature type="transmembrane region" description="Helical" evidence="7">
    <location>
        <begin position="189"/>
        <end position="207"/>
    </location>
</feature>
<feature type="transmembrane region" description="Helical" evidence="7">
    <location>
        <begin position="312"/>
        <end position="332"/>
    </location>
</feature>
<evidence type="ECO:0000256" key="5">
    <source>
        <dbReference type="ARBA" id="ARBA00023034"/>
    </source>
</evidence>
<evidence type="ECO:0008006" key="10">
    <source>
        <dbReference type="Google" id="ProtNLM"/>
    </source>
</evidence>
<feature type="transmembrane region" description="Helical" evidence="7">
    <location>
        <begin position="246"/>
        <end position="268"/>
    </location>
</feature>
<dbReference type="InParanoid" id="A0A409XPW5"/>
<evidence type="ECO:0000256" key="4">
    <source>
        <dbReference type="ARBA" id="ARBA00022989"/>
    </source>
</evidence>
<dbReference type="STRING" id="93625.A0A409XPW5"/>
<evidence type="ECO:0000256" key="3">
    <source>
        <dbReference type="ARBA" id="ARBA00022692"/>
    </source>
</evidence>
<feature type="transmembrane region" description="Helical" evidence="7">
    <location>
        <begin position="275"/>
        <end position="292"/>
    </location>
</feature>
<reference evidence="8 9" key="1">
    <citation type="journal article" date="2018" name="Evol. Lett.">
        <title>Horizontal gene cluster transfer increased hallucinogenic mushroom diversity.</title>
        <authorList>
            <person name="Reynolds H.T."/>
            <person name="Vijayakumar V."/>
            <person name="Gluck-Thaler E."/>
            <person name="Korotkin H.B."/>
            <person name="Matheny P.B."/>
            <person name="Slot J.C."/>
        </authorList>
    </citation>
    <scope>NUCLEOTIDE SEQUENCE [LARGE SCALE GENOMIC DNA]</scope>
    <source>
        <strain evidence="8 9">2631</strain>
    </source>
</reference>
<dbReference type="OrthoDB" id="19859at2759"/>
<proteinExistence type="predicted"/>
<name>A0A409XPW5_PSICY</name>
<keyword evidence="5" id="KW-0333">Golgi apparatus</keyword>